<organism evidence="2 3">
    <name type="scientific">Salix dunnii</name>
    <dbReference type="NCBI Taxonomy" id="1413687"/>
    <lineage>
        <taxon>Eukaryota</taxon>
        <taxon>Viridiplantae</taxon>
        <taxon>Streptophyta</taxon>
        <taxon>Embryophyta</taxon>
        <taxon>Tracheophyta</taxon>
        <taxon>Spermatophyta</taxon>
        <taxon>Magnoliopsida</taxon>
        <taxon>eudicotyledons</taxon>
        <taxon>Gunneridae</taxon>
        <taxon>Pentapetalae</taxon>
        <taxon>rosids</taxon>
        <taxon>fabids</taxon>
        <taxon>Malpighiales</taxon>
        <taxon>Salicaceae</taxon>
        <taxon>Saliceae</taxon>
        <taxon>Salix</taxon>
    </lineage>
</organism>
<dbReference type="GO" id="GO:0016705">
    <property type="term" value="F:oxidoreductase activity, acting on paired donors, with incorporation or reduction of molecular oxygen"/>
    <property type="evidence" value="ECO:0007669"/>
    <property type="project" value="InterPro"/>
</dbReference>
<name>A0A835JAE8_9ROSI</name>
<gene>
    <name evidence="2" type="ORF">SADUNF_Sadunf16G0108200</name>
</gene>
<dbReference type="PANTHER" id="PTHR47950">
    <property type="entry name" value="CYTOCHROME P450, FAMILY 76, SUBFAMILY C, POLYPEPTIDE 5-RELATED"/>
    <property type="match status" value="1"/>
</dbReference>
<dbReference type="InterPro" id="IPR036396">
    <property type="entry name" value="Cyt_P450_sf"/>
</dbReference>
<dbReference type="GO" id="GO:0005506">
    <property type="term" value="F:iron ion binding"/>
    <property type="evidence" value="ECO:0007669"/>
    <property type="project" value="InterPro"/>
</dbReference>
<evidence type="ECO:0000256" key="1">
    <source>
        <dbReference type="ARBA" id="ARBA00010617"/>
    </source>
</evidence>
<reference evidence="2 3" key="1">
    <citation type="submission" date="2020-10" db="EMBL/GenBank/DDBJ databases">
        <title>Plant Genome Project.</title>
        <authorList>
            <person name="Zhang R.-G."/>
        </authorList>
    </citation>
    <scope>NUCLEOTIDE SEQUENCE [LARGE SCALE GENOMIC DNA]</scope>
    <source>
        <strain evidence="2">FAFU-HL-1</strain>
        <tissue evidence="2">Leaf</tissue>
    </source>
</reference>
<comment type="caution">
    <text evidence="2">The sequence shown here is derived from an EMBL/GenBank/DDBJ whole genome shotgun (WGS) entry which is preliminary data.</text>
</comment>
<dbReference type="Proteomes" id="UP000657918">
    <property type="component" value="Chromosome 16"/>
</dbReference>
<evidence type="ECO:0000313" key="3">
    <source>
        <dbReference type="Proteomes" id="UP000657918"/>
    </source>
</evidence>
<keyword evidence="3" id="KW-1185">Reference proteome</keyword>
<evidence type="ECO:0008006" key="4">
    <source>
        <dbReference type="Google" id="ProtNLM"/>
    </source>
</evidence>
<dbReference type="EMBL" id="JADGMS010000016">
    <property type="protein sequence ID" value="KAF9665298.1"/>
    <property type="molecule type" value="Genomic_DNA"/>
</dbReference>
<dbReference type="AlphaFoldDB" id="A0A835JAE8"/>
<dbReference type="GO" id="GO:0020037">
    <property type="term" value="F:heme binding"/>
    <property type="evidence" value="ECO:0007669"/>
    <property type="project" value="InterPro"/>
</dbReference>
<evidence type="ECO:0000313" key="2">
    <source>
        <dbReference type="EMBL" id="KAF9665298.1"/>
    </source>
</evidence>
<dbReference type="Gene3D" id="1.10.630.10">
    <property type="entry name" value="Cytochrome P450"/>
    <property type="match status" value="1"/>
</dbReference>
<comment type="similarity">
    <text evidence="1">Belongs to the cytochrome P450 family.</text>
</comment>
<proteinExistence type="inferred from homology"/>
<dbReference type="SUPFAM" id="SSF48264">
    <property type="entry name" value="Cytochrome P450"/>
    <property type="match status" value="1"/>
</dbReference>
<dbReference type="PANTHER" id="PTHR47950:SF15">
    <property type="entry name" value="CYTOCHROME P450"/>
    <property type="match status" value="1"/>
</dbReference>
<dbReference type="OrthoDB" id="2789670at2759"/>
<dbReference type="Pfam" id="PF00067">
    <property type="entry name" value="p450"/>
    <property type="match status" value="1"/>
</dbReference>
<accession>A0A835JAE8</accession>
<sequence>MMRSMEHDMGRAIIIISRLVKDRIQEQKIGSEKSTDFLDVLLEYEEQGRISQDLISQFEHICTACAMLQEMFFAGSETTSSTVEWAMAELLRHLKSMKNVKEIELLEPDNNVEESDTDRLPCC</sequence>
<protein>
    <recommendedName>
        <fullName evidence="4">Cytochrome P450</fullName>
    </recommendedName>
</protein>
<dbReference type="InterPro" id="IPR001128">
    <property type="entry name" value="Cyt_P450"/>
</dbReference>
<dbReference type="GO" id="GO:0004497">
    <property type="term" value="F:monooxygenase activity"/>
    <property type="evidence" value="ECO:0007669"/>
    <property type="project" value="InterPro"/>
</dbReference>